<sequence length="195" mass="21431">MRGKRLNNGRTPLWETVTHCGCLVTVAEKAWPSSAETKDRAVGSRPGALFGGIRYVPKAAARPNATGVPGYSETMPCEPESVRRARLLTITVLSSWGIDELVDAATLVVDELLTNVIDHTDCHNARVILRRIADDRVRIGVADRFRGVPNRSSPSEDSEGGRGLILVEALADRWGYDRHPAWKVVWAELHVKASQ</sequence>
<dbReference type="InterPro" id="IPR003594">
    <property type="entry name" value="HATPase_dom"/>
</dbReference>
<keyword evidence="1" id="KW-0418">Kinase</keyword>
<dbReference type="PANTHER" id="PTHR35526">
    <property type="entry name" value="ANTI-SIGMA-F FACTOR RSBW-RELATED"/>
    <property type="match status" value="1"/>
</dbReference>
<dbReference type="Pfam" id="PF13581">
    <property type="entry name" value="HATPase_c_2"/>
    <property type="match status" value="1"/>
</dbReference>
<dbReference type="PANTHER" id="PTHR35526:SF3">
    <property type="entry name" value="ANTI-SIGMA-F FACTOR RSBW"/>
    <property type="match status" value="1"/>
</dbReference>
<dbReference type="InterPro" id="IPR050267">
    <property type="entry name" value="Anti-sigma-factor_SerPK"/>
</dbReference>
<comment type="caution">
    <text evidence="3">The sequence shown here is derived from an EMBL/GenBank/DDBJ whole genome shotgun (WGS) entry which is preliminary data.</text>
</comment>
<reference evidence="3" key="1">
    <citation type="journal article" date="2014" name="Int. J. Syst. Evol. Microbiol.">
        <title>Complete genome sequence of Corynebacterium casei LMG S-19264T (=DSM 44701T), isolated from a smear-ripened cheese.</title>
        <authorList>
            <consortium name="US DOE Joint Genome Institute (JGI-PGF)"/>
            <person name="Walter F."/>
            <person name="Albersmeier A."/>
            <person name="Kalinowski J."/>
            <person name="Ruckert C."/>
        </authorList>
    </citation>
    <scope>NUCLEOTIDE SEQUENCE</scope>
    <source>
        <strain evidence="3">JCM 4714</strain>
    </source>
</reference>
<protein>
    <recommendedName>
        <fullName evidence="2">Histidine kinase/HSP90-like ATPase domain-containing protein</fullName>
    </recommendedName>
</protein>
<evidence type="ECO:0000256" key="1">
    <source>
        <dbReference type="ARBA" id="ARBA00022527"/>
    </source>
</evidence>
<dbReference type="GO" id="GO:0004674">
    <property type="term" value="F:protein serine/threonine kinase activity"/>
    <property type="evidence" value="ECO:0007669"/>
    <property type="project" value="UniProtKB-KW"/>
</dbReference>
<reference evidence="3" key="2">
    <citation type="submission" date="2020-09" db="EMBL/GenBank/DDBJ databases">
        <authorList>
            <person name="Sun Q."/>
            <person name="Ohkuma M."/>
        </authorList>
    </citation>
    <scope>NUCLEOTIDE SEQUENCE</scope>
    <source>
        <strain evidence="3">JCM 4714</strain>
    </source>
</reference>
<keyword evidence="4" id="KW-1185">Reference proteome</keyword>
<dbReference type="SUPFAM" id="SSF55874">
    <property type="entry name" value="ATPase domain of HSP90 chaperone/DNA topoisomerase II/histidine kinase"/>
    <property type="match status" value="1"/>
</dbReference>
<name>A0A918YD60_9ACTN</name>
<keyword evidence="1" id="KW-0808">Transferase</keyword>
<evidence type="ECO:0000259" key="2">
    <source>
        <dbReference type="Pfam" id="PF13581"/>
    </source>
</evidence>
<dbReference type="InterPro" id="IPR036890">
    <property type="entry name" value="HATPase_C_sf"/>
</dbReference>
<gene>
    <name evidence="3" type="ORF">GCM10010339_06490</name>
</gene>
<dbReference type="AlphaFoldDB" id="A0A918YD60"/>
<accession>A0A918YD60</accession>
<keyword evidence="1" id="KW-0723">Serine/threonine-protein kinase</keyword>
<organism evidence="3 4">
    <name type="scientific">Streptomyces alanosinicus</name>
    <dbReference type="NCBI Taxonomy" id="68171"/>
    <lineage>
        <taxon>Bacteria</taxon>
        <taxon>Bacillati</taxon>
        <taxon>Actinomycetota</taxon>
        <taxon>Actinomycetes</taxon>
        <taxon>Kitasatosporales</taxon>
        <taxon>Streptomycetaceae</taxon>
        <taxon>Streptomyces</taxon>
    </lineage>
</organism>
<evidence type="ECO:0000313" key="4">
    <source>
        <dbReference type="Proteomes" id="UP000655443"/>
    </source>
</evidence>
<proteinExistence type="predicted"/>
<feature type="domain" description="Histidine kinase/HSP90-like ATPase" evidence="2">
    <location>
        <begin position="76"/>
        <end position="187"/>
    </location>
</feature>
<evidence type="ECO:0000313" key="3">
    <source>
        <dbReference type="EMBL" id="GHD98614.1"/>
    </source>
</evidence>
<dbReference type="EMBL" id="BMVG01000001">
    <property type="protein sequence ID" value="GHD98614.1"/>
    <property type="molecule type" value="Genomic_DNA"/>
</dbReference>
<dbReference type="CDD" id="cd16936">
    <property type="entry name" value="HATPase_RsbW-like"/>
    <property type="match status" value="1"/>
</dbReference>
<dbReference type="Gene3D" id="3.30.565.10">
    <property type="entry name" value="Histidine kinase-like ATPase, C-terminal domain"/>
    <property type="match status" value="1"/>
</dbReference>
<dbReference type="Proteomes" id="UP000655443">
    <property type="component" value="Unassembled WGS sequence"/>
</dbReference>